<dbReference type="SUPFAM" id="SSF54637">
    <property type="entry name" value="Thioesterase/thiol ester dehydrase-isomerase"/>
    <property type="match status" value="1"/>
</dbReference>
<dbReference type="InterPro" id="IPR029069">
    <property type="entry name" value="HotDog_dom_sf"/>
</dbReference>
<dbReference type="PANTHER" id="PTHR43356">
    <property type="entry name" value="PHOSPHATE ACETYLTRANSFERASE"/>
    <property type="match status" value="1"/>
</dbReference>
<dbReference type="EC" id="2.3.1.8" evidence="5"/>
<dbReference type="Gene3D" id="3.40.718.10">
    <property type="entry name" value="Isopropylmalate Dehydrogenase"/>
    <property type="match status" value="1"/>
</dbReference>
<accession>A0A3B0M4V4</accession>
<dbReference type="OrthoDB" id="9800237at2"/>
<dbReference type="Proteomes" id="UP000272908">
    <property type="component" value="Unassembled WGS sequence"/>
</dbReference>
<dbReference type="PANTHER" id="PTHR43356:SF2">
    <property type="entry name" value="PHOSPHATE ACETYLTRANSFERASE"/>
    <property type="match status" value="1"/>
</dbReference>
<feature type="domain" description="Phosphate acetyl/butaryl transferase" evidence="3">
    <location>
        <begin position="247"/>
        <end position="461"/>
    </location>
</feature>
<dbReference type="NCBIfam" id="NF006045">
    <property type="entry name" value="PRK08190.1"/>
    <property type="match status" value="1"/>
</dbReference>
<dbReference type="InterPro" id="IPR050500">
    <property type="entry name" value="Phos_Acetyltrans/Butyryltrans"/>
</dbReference>
<evidence type="ECO:0000313" key="5">
    <source>
        <dbReference type="EMBL" id="SUZ31121.1"/>
    </source>
</evidence>
<proteinExistence type="predicted"/>
<keyword evidence="1 5" id="KW-0808">Transferase</keyword>
<gene>
    <name evidence="5" type="primary">pta</name>
    <name evidence="5" type="ORF">ROE7235_00856</name>
</gene>
<evidence type="ECO:0000256" key="2">
    <source>
        <dbReference type="ARBA" id="ARBA00023315"/>
    </source>
</evidence>
<dbReference type="Gene3D" id="3.10.129.10">
    <property type="entry name" value="Hotdog Thioesterase"/>
    <property type="match status" value="1"/>
</dbReference>
<keyword evidence="6" id="KW-1185">Reference proteome</keyword>
<evidence type="ECO:0000313" key="6">
    <source>
        <dbReference type="Proteomes" id="UP000272908"/>
    </source>
</evidence>
<evidence type="ECO:0000259" key="3">
    <source>
        <dbReference type="Pfam" id="PF01515"/>
    </source>
</evidence>
<dbReference type="InterPro" id="IPR002505">
    <property type="entry name" value="PTA_PTB"/>
</dbReference>
<name>A0A3B0M4V4_9RHOB</name>
<reference evidence="6" key="1">
    <citation type="submission" date="2018-08" db="EMBL/GenBank/DDBJ databases">
        <authorList>
            <person name="Rodrigo-Torres L."/>
            <person name="Arahal R. D."/>
            <person name="Lucena T."/>
        </authorList>
    </citation>
    <scope>NUCLEOTIDE SEQUENCE [LARGE SCALE GENOMIC DNA]</scope>
    <source>
        <strain evidence="6">CECT 7235</strain>
    </source>
</reference>
<dbReference type="Pfam" id="PF01575">
    <property type="entry name" value="MaoC_dehydratas"/>
    <property type="match status" value="1"/>
</dbReference>
<feature type="domain" description="MaoC-like" evidence="4">
    <location>
        <begin position="28"/>
        <end position="121"/>
    </location>
</feature>
<dbReference type="RefSeq" id="WP_121093425.1">
    <property type="nucleotide sequence ID" value="NZ_UIHC01000006.1"/>
</dbReference>
<organism evidence="5 6">
    <name type="scientific">Roseinatronobacter ekhonensis</name>
    <dbReference type="NCBI Taxonomy" id="254356"/>
    <lineage>
        <taxon>Bacteria</taxon>
        <taxon>Pseudomonadati</taxon>
        <taxon>Pseudomonadota</taxon>
        <taxon>Alphaproteobacteria</taxon>
        <taxon>Rhodobacterales</taxon>
        <taxon>Paracoccaceae</taxon>
        <taxon>Roseinatronobacter</taxon>
    </lineage>
</organism>
<dbReference type="EMBL" id="UIHC01000006">
    <property type="protein sequence ID" value="SUZ31121.1"/>
    <property type="molecule type" value="Genomic_DNA"/>
</dbReference>
<evidence type="ECO:0000259" key="4">
    <source>
        <dbReference type="Pfam" id="PF01575"/>
    </source>
</evidence>
<dbReference type="SUPFAM" id="SSF53659">
    <property type="entry name" value="Isocitrate/Isopropylmalate dehydrogenase-like"/>
    <property type="match status" value="1"/>
</dbReference>
<dbReference type="NCBIfam" id="NF008852">
    <property type="entry name" value="PRK11890.1"/>
    <property type="match status" value="1"/>
</dbReference>
<dbReference type="InterPro" id="IPR002539">
    <property type="entry name" value="MaoC-like_dom"/>
</dbReference>
<dbReference type="GO" id="GO:0008959">
    <property type="term" value="F:phosphate acetyltransferase activity"/>
    <property type="evidence" value="ECO:0007669"/>
    <property type="project" value="UniProtKB-EC"/>
</dbReference>
<dbReference type="CDD" id="cd03449">
    <property type="entry name" value="R_hydratase"/>
    <property type="match status" value="1"/>
</dbReference>
<dbReference type="AlphaFoldDB" id="A0A3B0M4V4"/>
<keyword evidence="2 5" id="KW-0012">Acyltransferase</keyword>
<protein>
    <submittedName>
        <fullName evidence="5">Phosphate acetyltransferase</fullName>
        <ecNumber evidence="5">2.3.1.8</ecNumber>
    </submittedName>
</protein>
<dbReference type="Pfam" id="PF01515">
    <property type="entry name" value="PTA_PTB"/>
    <property type="match status" value="1"/>
</dbReference>
<evidence type="ECO:0000256" key="1">
    <source>
        <dbReference type="ARBA" id="ARBA00022679"/>
    </source>
</evidence>
<sequence length="473" mass="49979">MLSESDPALEFIENCPFDEIELGQFAELVRTLTARDIDAFAVVSGDVNPAHVDTEFAEGDIFHKVIAHGMWGAALISNVLGTQLPGPGTIYLEQSLKFLKPVGVGDTVTVRVTVVERNAEKKRLTLDCTCTNGDGKPAIVGQAHVIAPDRKIRRPRVTMPDLVLHRHGQVHGDLLARATALGAIPVAVVHPCDKPSLVGALHAYELGLITPLLVGPRDRIEAVAEQNTLDISQLEIVDAPHSHASAELAVSLARDGKVQALMKGALHTEEIMSAVVSKSDGLRTERRMSHVYVMDVPTYPKPLIMTDAAINIDPDLATKADIIQNAIDLALAIGIDAPKVALLSAVETITPRLKSTVDAGALCKMADRGQITGGVLDGPLAFDNAISMRAVVTKNITSPVAGQADVLVAPDLEAANMIAKQLMYLAGAEAAGIVLGARVPIILTSRADDDRTRTASAAIAALVCAARRTSAAC</sequence>